<dbReference type="EMBL" id="JAPDOD010000068">
    <property type="protein sequence ID" value="MDA0166551.1"/>
    <property type="molecule type" value="Genomic_DNA"/>
</dbReference>
<dbReference type="RefSeq" id="WP_270045809.1">
    <property type="nucleotide sequence ID" value="NZ_JAPDOD010000068.1"/>
</dbReference>
<keyword evidence="2" id="KW-1185">Reference proteome</keyword>
<proteinExistence type="predicted"/>
<comment type="caution">
    <text evidence="1">The sequence shown here is derived from an EMBL/GenBank/DDBJ whole genome shotgun (WGS) entry which is preliminary data.</text>
</comment>
<gene>
    <name evidence="1" type="ORF">OM076_40180</name>
</gene>
<sequence length="782" mass="85706">MLMREARTPSASIRRAEANHALAREVGWKGSRGTNAKQRRTEAGEHAVERIPIDGIKGAGLPSRAIVVMPSQLSGEAAIDVLLHLHGFTPGYATGDDLGVYKIEAQMAAAGKELLGILPQGSENSDFNGAADGKAFDADAFIAAVFKRLTDEGYGVPAPGRVIMSSHSGGDQPLTETLKRKPPEKLAGLFLFDTMIASAFGGSVWAYVDGRITAELEHLKQMRLADPQSLAVEAQMATWIQQNGFRLMVVYRKGGAYQAAAKAIEANLDARFAALAKELGSPLVLESMRDHYAVHEVTETARIQHMDVLAGDDALRKAIETLPTPEALEGVPREHAEGRPMDDIDVPQLMRLASYGGNHAISRLLARDTALATETVTVTVRWNQTEPPKEYLKDAFDDHPVSWKADVYVDGKKAGSGDGSLDLELVKGSKHEVKIVPTGDDYYRAASKKITAEAGTKDIKLGYNRENRNFTDQSWEHQGLDATKAGDVTGDTLLGFRVTVNKLVQPTVTKTNNYFNSNKLTDADRAEIKASLLFIQGYNRRTTSTGAFSNHSTGCAIDMNVNEATSQNDHFKDDEGKFKSRMELFAHVVGRESGWGSWDGWAEKDTKKWLEASRLFNVHFPLFLSELLDDVKGGNSNTALAQWGEALDWMADTTGMVGRMLVGSQDATKLRTAAKAAEKAGKPITAKWLEKTADDWPAIRGWIEGVVMYDTEHWAYVSEHRAKVAAGTEKRTPKGELHGMIPLHPKLVETLEAGGWTWLVDLQHAKDFMHFEDRAAFAALQR</sequence>
<dbReference type="AlphaFoldDB" id="A0A9X3N0S4"/>
<organism evidence="1 2">
    <name type="scientific">Solirubrobacter ginsenosidimutans</name>
    <dbReference type="NCBI Taxonomy" id="490573"/>
    <lineage>
        <taxon>Bacteria</taxon>
        <taxon>Bacillati</taxon>
        <taxon>Actinomycetota</taxon>
        <taxon>Thermoleophilia</taxon>
        <taxon>Solirubrobacterales</taxon>
        <taxon>Solirubrobacteraceae</taxon>
        <taxon>Solirubrobacter</taxon>
    </lineage>
</organism>
<evidence type="ECO:0000313" key="2">
    <source>
        <dbReference type="Proteomes" id="UP001149140"/>
    </source>
</evidence>
<protein>
    <submittedName>
        <fullName evidence="1">Uncharacterized protein</fullName>
    </submittedName>
</protein>
<evidence type="ECO:0000313" key="1">
    <source>
        <dbReference type="EMBL" id="MDA0166551.1"/>
    </source>
</evidence>
<accession>A0A9X3N0S4</accession>
<name>A0A9X3N0S4_9ACTN</name>
<dbReference type="Proteomes" id="UP001149140">
    <property type="component" value="Unassembled WGS sequence"/>
</dbReference>
<reference evidence="1" key="1">
    <citation type="submission" date="2022-10" db="EMBL/GenBank/DDBJ databases">
        <title>The WGS of Solirubrobacter ginsenosidimutans DSM 21036.</title>
        <authorList>
            <person name="Jiang Z."/>
        </authorList>
    </citation>
    <scope>NUCLEOTIDE SEQUENCE</scope>
    <source>
        <strain evidence="1">DSM 21036</strain>
    </source>
</reference>